<evidence type="ECO:0008006" key="4">
    <source>
        <dbReference type="Google" id="ProtNLM"/>
    </source>
</evidence>
<feature type="compositionally biased region" description="Basic and acidic residues" evidence="1">
    <location>
        <begin position="791"/>
        <end position="820"/>
    </location>
</feature>
<feature type="compositionally biased region" description="Basic and acidic residues" evidence="1">
    <location>
        <begin position="1"/>
        <end position="16"/>
    </location>
</feature>
<dbReference type="Proteomes" id="UP000623010">
    <property type="component" value="Unassembled WGS sequence"/>
</dbReference>
<keyword evidence="3" id="KW-1185">Reference proteome</keyword>
<dbReference type="CDD" id="cd09726">
    <property type="entry name" value="RAMP_I_III"/>
    <property type="match status" value="1"/>
</dbReference>
<dbReference type="InterPro" id="IPR023825">
    <property type="entry name" value="CRISPR-assoc_RAMP_BGP1436"/>
</dbReference>
<dbReference type="PANTHER" id="PTHR35579:SF3">
    <property type="entry name" value="CRISPR SYSTEM CMS ENDORIBONUCLEASE CSM3"/>
    <property type="match status" value="1"/>
</dbReference>
<feature type="region of interest" description="Disordered" evidence="1">
    <location>
        <begin position="419"/>
        <end position="462"/>
    </location>
</feature>
<feature type="region of interest" description="Disordered" evidence="1">
    <location>
        <begin position="752"/>
        <end position="830"/>
    </location>
</feature>
<feature type="compositionally biased region" description="Basic and acidic residues" evidence="1">
    <location>
        <begin position="753"/>
        <end position="767"/>
    </location>
</feature>
<sequence length="830" mass="90752">MSRPDSRGGKRADNRTGRGARPGGGRAGDDRADVFINPYTFVPFPAFPDPGDRRALRAAPAGHDRLAPGRFSGSVEVELTARSPLLLRGIRPGEEGTFPRRRDAEGRAVPFVPGSSLAGAVRSLHEALAGGCLRVFDADFRPGYRDVARDRRGWRLARVDAVDRDGRPTRLNVCEAEEVWVPAELLAHEDVLGSAEAVVTGATVHLESKGEKVSFGKNNNLPVSRWQLTDQAKVRRGATWVVLVTDSNARPGERRNKTYGWVSTRYFCAVGKLSARSSEVRTGPDWDRVWQRFLDAVDGTDDMRRARQEGTAYAEKPEPVPVHFPARTTKNLGLEPKLVGRRIPVRRRLFEGQVVWVRLGRAAGKSKESGLPLVTVEDISLSRIWRHAGGEHTAGERVPEVLHPCRDARELCPTCRVFGSADTDDPAETDDPADTDGPAETDDPDRAPARQRSYDDAAARQRSYRGHLRFSDGLLVRGDRGAGTGGESGGGAVEPVAYALPPLSAPRPGAGQFYLTNPTGRKVPEPEPQADPLREWGSALDAREQGKRLLRGRKQYWLTGRPGRRPYFRATADRPQVFHELYAQEDGRENRMLTRAEAVPAGARFRFTVHYENLDLAELGGVLAALAPQYALGEPGEDDGTLGFALGGGRPLGFGTCTSRITALRVESALGRYAGVEEDTGEVEPEQAVAAFAHAVPDAVRATWKALRHALTLDRAAPHLVWYPPAGELPEQDPLPPGNLMTSFEFWKQSRGFRGEPKPKEPDKEVYHPLQSLPPVTAAPRDLGLDVVPDPDQRKQGMERLRRADGGADSGVGDRSEDSNGNRNGGRPRA</sequence>
<dbReference type="EMBL" id="BMWH01000006">
    <property type="protein sequence ID" value="GGZ83519.1"/>
    <property type="molecule type" value="Genomic_DNA"/>
</dbReference>
<reference evidence="2" key="2">
    <citation type="submission" date="2020-09" db="EMBL/GenBank/DDBJ databases">
        <authorList>
            <person name="Sun Q."/>
            <person name="Ohkuma M."/>
        </authorList>
    </citation>
    <scope>NUCLEOTIDE SEQUENCE</scope>
    <source>
        <strain evidence="2">JCM 5016</strain>
    </source>
</reference>
<dbReference type="InterPro" id="IPR052216">
    <property type="entry name" value="CRISPR_Csm3_endoribonuclease"/>
</dbReference>
<accession>A0A918VB68</accession>
<dbReference type="AlphaFoldDB" id="A0A918VB68"/>
<gene>
    <name evidence="2" type="ORF">GCM10010389_21720</name>
</gene>
<name>A0A918VB68_9ACTN</name>
<feature type="compositionally biased region" description="Basic and acidic residues" evidence="1">
    <location>
        <begin position="444"/>
        <end position="459"/>
    </location>
</feature>
<dbReference type="RefSeq" id="WP_190057158.1">
    <property type="nucleotide sequence ID" value="NZ_BMWH01000006.1"/>
</dbReference>
<reference evidence="2" key="1">
    <citation type="journal article" date="2014" name="Int. J. Syst. Evol. Microbiol.">
        <title>Complete genome sequence of Corynebacterium casei LMG S-19264T (=DSM 44701T), isolated from a smear-ripened cheese.</title>
        <authorList>
            <consortium name="US DOE Joint Genome Institute (JGI-PGF)"/>
            <person name="Walter F."/>
            <person name="Albersmeier A."/>
            <person name="Kalinowski J."/>
            <person name="Ruckert C."/>
        </authorList>
    </citation>
    <scope>NUCLEOTIDE SEQUENCE</scope>
    <source>
        <strain evidence="2">JCM 5016</strain>
    </source>
</reference>
<comment type="caution">
    <text evidence="2">The sequence shown here is derived from an EMBL/GenBank/DDBJ whole genome shotgun (WGS) entry which is preliminary data.</text>
</comment>
<feature type="region of interest" description="Disordered" evidence="1">
    <location>
        <begin position="1"/>
        <end position="32"/>
    </location>
</feature>
<protein>
    <recommendedName>
        <fullName evidence="4">CRISPR-associated RAMP family protein</fullName>
    </recommendedName>
</protein>
<feature type="region of interest" description="Disordered" evidence="1">
    <location>
        <begin position="520"/>
        <end position="539"/>
    </location>
</feature>
<organism evidence="2 3">
    <name type="scientific">Streptomyces echinoruber</name>
    <dbReference type="NCBI Taxonomy" id="68898"/>
    <lineage>
        <taxon>Bacteria</taxon>
        <taxon>Bacillati</taxon>
        <taxon>Actinomycetota</taxon>
        <taxon>Actinomycetes</taxon>
        <taxon>Kitasatosporales</taxon>
        <taxon>Streptomycetaceae</taxon>
        <taxon>Streptomyces</taxon>
    </lineage>
</organism>
<proteinExistence type="predicted"/>
<evidence type="ECO:0000313" key="3">
    <source>
        <dbReference type="Proteomes" id="UP000623010"/>
    </source>
</evidence>
<evidence type="ECO:0000256" key="1">
    <source>
        <dbReference type="SAM" id="MobiDB-lite"/>
    </source>
</evidence>
<dbReference type="NCBIfam" id="TIGR03986">
    <property type="entry name" value="TIGR03986 family CRISPR-associated RAMP protein"/>
    <property type="match status" value="1"/>
</dbReference>
<feature type="compositionally biased region" description="Acidic residues" evidence="1">
    <location>
        <begin position="422"/>
        <end position="443"/>
    </location>
</feature>
<evidence type="ECO:0000313" key="2">
    <source>
        <dbReference type="EMBL" id="GGZ83519.1"/>
    </source>
</evidence>
<dbReference type="PANTHER" id="PTHR35579">
    <property type="entry name" value="CRISPR SYSTEM CMS ENDORIBONUCLEASE CSM3"/>
    <property type="match status" value="1"/>
</dbReference>